<dbReference type="SUPFAM" id="SSF56112">
    <property type="entry name" value="Protein kinase-like (PK-like)"/>
    <property type="match status" value="1"/>
</dbReference>
<dbReference type="InterPro" id="IPR011009">
    <property type="entry name" value="Kinase-like_dom_sf"/>
</dbReference>
<accession>A0AA40C9Y3</accession>
<dbReference type="InterPro" id="IPR000719">
    <property type="entry name" value="Prot_kinase_dom"/>
</dbReference>
<proteinExistence type="predicted"/>
<dbReference type="PROSITE" id="PS50011">
    <property type="entry name" value="PROTEIN_KINASE_DOM"/>
    <property type="match status" value="1"/>
</dbReference>
<gene>
    <name evidence="2" type="ORF">B0T17DRAFT_506994</name>
</gene>
<dbReference type="PANTHER" id="PTHR24359:SF1">
    <property type="entry name" value="INHIBITOR OF NUCLEAR FACTOR KAPPA-B KINASE EPSILON SUBUNIT HOMOLOG 1-RELATED"/>
    <property type="match status" value="1"/>
</dbReference>
<reference evidence="2" key="1">
    <citation type="submission" date="2023-06" db="EMBL/GenBank/DDBJ databases">
        <title>Genome-scale phylogeny and comparative genomics of the fungal order Sordariales.</title>
        <authorList>
            <consortium name="Lawrence Berkeley National Laboratory"/>
            <person name="Hensen N."/>
            <person name="Bonometti L."/>
            <person name="Westerberg I."/>
            <person name="Brannstrom I.O."/>
            <person name="Guillou S."/>
            <person name="Cros-Aarteil S."/>
            <person name="Calhoun S."/>
            <person name="Haridas S."/>
            <person name="Kuo A."/>
            <person name="Mondo S."/>
            <person name="Pangilinan J."/>
            <person name="Riley R."/>
            <person name="LaButti K."/>
            <person name="Andreopoulos B."/>
            <person name="Lipzen A."/>
            <person name="Chen C."/>
            <person name="Yanf M."/>
            <person name="Daum C."/>
            <person name="Ng V."/>
            <person name="Clum A."/>
            <person name="Steindorff A."/>
            <person name="Ohm R."/>
            <person name="Martin F."/>
            <person name="Silar P."/>
            <person name="Natvig D."/>
            <person name="Lalanne C."/>
            <person name="Gautier V."/>
            <person name="Ament-velasquez S.L."/>
            <person name="Kruys A."/>
            <person name="Hutchinson M.I."/>
            <person name="Powell A.J."/>
            <person name="Barry K."/>
            <person name="Miller A.N."/>
            <person name="Grigoriev I.V."/>
            <person name="Debuchy R."/>
            <person name="Gladieux P."/>
            <person name="Thoren M.H."/>
            <person name="Johannesson H."/>
        </authorList>
    </citation>
    <scope>NUCLEOTIDE SEQUENCE</scope>
    <source>
        <strain evidence="2">SMH3391-2</strain>
    </source>
</reference>
<keyword evidence="3" id="KW-1185">Reference proteome</keyword>
<evidence type="ECO:0000313" key="3">
    <source>
        <dbReference type="Proteomes" id="UP001174934"/>
    </source>
</evidence>
<feature type="domain" description="Protein kinase" evidence="1">
    <location>
        <begin position="24"/>
        <end position="278"/>
    </location>
</feature>
<evidence type="ECO:0000259" key="1">
    <source>
        <dbReference type="PROSITE" id="PS50011"/>
    </source>
</evidence>
<comment type="caution">
    <text evidence="2">The sequence shown here is derived from an EMBL/GenBank/DDBJ whole genome shotgun (WGS) entry which is preliminary data.</text>
</comment>
<dbReference type="EMBL" id="JAULSR010000002">
    <property type="protein sequence ID" value="KAK0630530.1"/>
    <property type="molecule type" value="Genomic_DNA"/>
</dbReference>
<organism evidence="2 3">
    <name type="scientific">Bombardia bombarda</name>
    <dbReference type="NCBI Taxonomy" id="252184"/>
    <lineage>
        <taxon>Eukaryota</taxon>
        <taxon>Fungi</taxon>
        <taxon>Dikarya</taxon>
        <taxon>Ascomycota</taxon>
        <taxon>Pezizomycotina</taxon>
        <taxon>Sordariomycetes</taxon>
        <taxon>Sordariomycetidae</taxon>
        <taxon>Sordariales</taxon>
        <taxon>Lasiosphaeriaceae</taxon>
        <taxon>Bombardia</taxon>
    </lineage>
</organism>
<protein>
    <recommendedName>
        <fullName evidence="1">Protein kinase domain-containing protein</fullName>
    </recommendedName>
</protein>
<dbReference type="Proteomes" id="UP001174934">
    <property type="component" value="Unassembled WGS sequence"/>
</dbReference>
<name>A0AA40C9Y3_9PEZI</name>
<evidence type="ECO:0000313" key="2">
    <source>
        <dbReference type="EMBL" id="KAK0630530.1"/>
    </source>
</evidence>
<dbReference type="GO" id="GO:0004674">
    <property type="term" value="F:protein serine/threonine kinase activity"/>
    <property type="evidence" value="ECO:0007669"/>
    <property type="project" value="TreeGrafter"/>
</dbReference>
<dbReference type="Gene3D" id="1.10.510.10">
    <property type="entry name" value="Transferase(Phosphotransferase) domain 1"/>
    <property type="match status" value="1"/>
</dbReference>
<dbReference type="PANTHER" id="PTHR24359">
    <property type="entry name" value="SERINE/THREONINE-PROTEIN KINASE SBK1"/>
    <property type="match status" value="1"/>
</dbReference>
<dbReference type="AlphaFoldDB" id="A0AA40C9Y3"/>
<sequence length="278" mass="31800">MTFKKHTACGQAYNSTGMVTAYAYNNKAFVPNTELDRIFNTRITKKLHNLDPNYRESKRVIAILLHRHRHDPDAFLMKVFQTRMVNKYLPMLFDKTSMKFKSSAGNRRIIESPSLVLSPTTSSLMLSSGSSYHLALVMRSIRRKTEQKALTKIQSLKHNHLIKVVASFKRGQDYFFLFPWAEGGDLRHFWKTPDSSPKSRASDMMLRALKQMKGLSGGIKLLHNPPSASGLKFEENGRHGDLQTENMLLFLDRANEPRGTLRITNVGLARFHMKITSE</sequence>
<dbReference type="GO" id="GO:0005524">
    <property type="term" value="F:ATP binding"/>
    <property type="evidence" value="ECO:0007669"/>
    <property type="project" value="InterPro"/>
</dbReference>